<name>A0A9W8DS08_9FUNG</name>
<keyword evidence="12" id="KW-1185">Reference proteome</keyword>
<evidence type="ECO:0000256" key="2">
    <source>
        <dbReference type="ARBA" id="ARBA00010102"/>
    </source>
</evidence>
<comment type="subcellular location">
    <subcellularLocation>
        <location evidence="1">Nucleus</location>
        <location evidence="1">Nuclear pore complex</location>
    </subcellularLocation>
</comment>
<evidence type="ECO:0000313" key="11">
    <source>
        <dbReference type="EMBL" id="KAJ1922329.1"/>
    </source>
</evidence>
<comment type="caution">
    <text evidence="11">The sequence shown here is derived from an EMBL/GenBank/DDBJ whole genome shotgun (WGS) entry which is preliminary data.</text>
</comment>
<gene>
    <name evidence="11" type="primary">SEH1</name>
    <name evidence="11" type="ORF">H4219_000191</name>
</gene>
<dbReference type="GO" id="GO:0015031">
    <property type="term" value="P:protein transport"/>
    <property type="evidence" value="ECO:0007669"/>
    <property type="project" value="UniProtKB-KW"/>
</dbReference>
<dbReference type="Proteomes" id="UP001150538">
    <property type="component" value="Unassembled WGS sequence"/>
</dbReference>
<keyword evidence="7" id="KW-0653">Protein transport</keyword>
<feature type="repeat" description="WD" evidence="10">
    <location>
        <begin position="54"/>
        <end position="87"/>
    </location>
</feature>
<dbReference type="PANTHER" id="PTHR11024">
    <property type="entry name" value="NUCLEAR PORE COMPLEX PROTEIN SEC13 / SEH1 FAMILY MEMBER"/>
    <property type="match status" value="1"/>
</dbReference>
<dbReference type="InterPro" id="IPR015943">
    <property type="entry name" value="WD40/YVTN_repeat-like_dom_sf"/>
</dbReference>
<evidence type="ECO:0000256" key="3">
    <source>
        <dbReference type="ARBA" id="ARBA00022448"/>
    </source>
</evidence>
<dbReference type="InterPro" id="IPR036322">
    <property type="entry name" value="WD40_repeat_dom_sf"/>
</dbReference>
<dbReference type="PROSITE" id="PS50082">
    <property type="entry name" value="WD_REPEATS_2"/>
    <property type="match status" value="2"/>
</dbReference>
<dbReference type="GO" id="GO:0051028">
    <property type="term" value="P:mRNA transport"/>
    <property type="evidence" value="ECO:0007669"/>
    <property type="project" value="UniProtKB-KW"/>
</dbReference>
<dbReference type="GO" id="GO:0035859">
    <property type="term" value="C:Seh1-associated complex"/>
    <property type="evidence" value="ECO:0007669"/>
    <property type="project" value="TreeGrafter"/>
</dbReference>
<organism evidence="11 12">
    <name type="scientific">Mycoemilia scoparia</name>
    <dbReference type="NCBI Taxonomy" id="417184"/>
    <lineage>
        <taxon>Eukaryota</taxon>
        <taxon>Fungi</taxon>
        <taxon>Fungi incertae sedis</taxon>
        <taxon>Zoopagomycota</taxon>
        <taxon>Kickxellomycotina</taxon>
        <taxon>Kickxellomycetes</taxon>
        <taxon>Kickxellales</taxon>
        <taxon>Kickxellaceae</taxon>
        <taxon>Mycoemilia</taxon>
    </lineage>
</organism>
<dbReference type="Gene3D" id="2.130.10.10">
    <property type="entry name" value="YVTN repeat-like/Quinoprotein amine dehydrogenase"/>
    <property type="match status" value="1"/>
</dbReference>
<dbReference type="PANTHER" id="PTHR11024:SF3">
    <property type="entry name" value="NUCLEOPORIN SEH1"/>
    <property type="match status" value="1"/>
</dbReference>
<dbReference type="Pfam" id="PF00400">
    <property type="entry name" value="WD40"/>
    <property type="match status" value="3"/>
</dbReference>
<dbReference type="InterPro" id="IPR037363">
    <property type="entry name" value="Sec13/Seh1_fam"/>
</dbReference>
<keyword evidence="6" id="KW-0509">mRNA transport</keyword>
<dbReference type="GO" id="GO:0031080">
    <property type="term" value="C:nuclear pore outer ring"/>
    <property type="evidence" value="ECO:0007669"/>
    <property type="project" value="TreeGrafter"/>
</dbReference>
<dbReference type="GO" id="GO:1904263">
    <property type="term" value="P:positive regulation of TORC1 signaling"/>
    <property type="evidence" value="ECO:0007669"/>
    <property type="project" value="TreeGrafter"/>
</dbReference>
<evidence type="ECO:0000256" key="6">
    <source>
        <dbReference type="ARBA" id="ARBA00022816"/>
    </source>
</evidence>
<reference evidence="11" key="1">
    <citation type="submission" date="2022-07" db="EMBL/GenBank/DDBJ databases">
        <title>Phylogenomic reconstructions and comparative analyses of Kickxellomycotina fungi.</title>
        <authorList>
            <person name="Reynolds N.K."/>
            <person name="Stajich J.E."/>
            <person name="Barry K."/>
            <person name="Grigoriev I.V."/>
            <person name="Crous P."/>
            <person name="Smith M.E."/>
        </authorList>
    </citation>
    <scope>NUCLEOTIDE SEQUENCE</scope>
    <source>
        <strain evidence="11">NBRC 100468</strain>
    </source>
</reference>
<evidence type="ECO:0000256" key="1">
    <source>
        <dbReference type="ARBA" id="ARBA00004567"/>
    </source>
</evidence>
<dbReference type="PROSITE" id="PS50294">
    <property type="entry name" value="WD_REPEATS_REGION"/>
    <property type="match status" value="1"/>
</dbReference>
<dbReference type="SMART" id="SM00320">
    <property type="entry name" value="WD40"/>
    <property type="match status" value="5"/>
</dbReference>
<evidence type="ECO:0000256" key="4">
    <source>
        <dbReference type="ARBA" id="ARBA00022574"/>
    </source>
</evidence>
<keyword evidence="8" id="KW-0906">Nuclear pore complex</keyword>
<keyword evidence="3" id="KW-0813">Transport</keyword>
<sequence>MSQEKPLQVNHDDLIHDIAYNYYGTRFATCGSDQCIKVWDYNKEANSWVLNDSWKAHDSSVICLNWAHPEFGEILASCSLDRSVKIWIEQKNVETNSGKRWAPAASFLESRGAIHSIAFSPEYMSITLAVASSEGIVRFYSPHDTTSLQNWDTHSQINAVLGGAKDSDGPLIVTWCPARFSQAAMIAVGCSKENKVKIYSKDSSNWKLLLDVDSYDSPILTLQWAPHMGRSYHLIAVGCADGSISVYHLWLDLYSGKRNIESDDDLFRYENDYGLNNDNALLDTSGTAARLGLSNEDGQYALDDEDDNEARESPPNGAISDSLKSYIQNFKPHCELKAKWIAHGGLPVRKLRWNITGTQLVSSGDDGYARTWRKAANDKWKCMLAVAPEKNN</sequence>
<evidence type="ECO:0000256" key="9">
    <source>
        <dbReference type="ARBA" id="ARBA00023242"/>
    </source>
</evidence>
<proteinExistence type="inferred from homology"/>
<dbReference type="InterPro" id="IPR001680">
    <property type="entry name" value="WD40_rpt"/>
</dbReference>
<dbReference type="SUPFAM" id="SSF50978">
    <property type="entry name" value="WD40 repeat-like"/>
    <property type="match status" value="1"/>
</dbReference>
<dbReference type="AlphaFoldDB" id="A0A9W8DS08"/>
<dbReference type="GO" id="GO:0034198">
    <property type="term" value="P:cellular response to amino acid starvation"/>
    <property type="evidence" value="ECO:0007669"/>
    <property type="project" value="TreeGrafter"/>
</dbReference>
<dbReference type="EMBL" id="JANBPU010000001">
    <property type="protein sequence ID" value="KAJ1922329.1"/>
    <property type="molecule type" value="Genomic_DNA"/>
</dbReference>
<protein>
    <submittedName>
        <fullName evidence="11">Epoxide hydrolase, soluble (SEH)</fullName>
    </submittedName>
</protein>
<dbReference type="GO" id="GO:0016787">
    <property type="term" value="F:hydrolase activity"/>
    <property type="evidence" value="ECO:0007669"/>
    <property type="project" value="UniProtKB-KW"/>
</dbReference>
<evidence type="ECO:0000256" key="7">
    <source>
        <dbReference type="ARBA" id="ARBA00022927"/>
    </source>
</evidence>
<comment type="similarity">
    <text evidence="2">Belongs to the WD repeat SEC13 family.</text>
</comment>
<accession>A0A9W8DS08</accession>
<evidence type="ECO:0000256" key="8">
    <source>
        <dbReference type="ARBA" id="ARBA00023132"/>
    </source>
</evidence>
<keyword evidence="5" id="KW-0677">Repeat</keyword>
<evidence type="ECO:0000256" key="5">
    <source>
        <dbReference type="ARBA" id="ARBA00022737"/>
    </source>
</evidence>
<keyword evidence="4 10" id="KW-0853">WD repeat</keyword>
<keyword evidence="11" id="KW-0378">Hydrolase</keyword>
<keyword evidence="8" id="KW-0811">Translocation</keyword>
<evidence type="ECO:0000313" key="12">
    <source>
        <dbReference type="Proteomes" id="UP001150538"/>
    </source>
</evidence>
<dbReference type="OrthoDB" id="5566198at2759"/>
<keyword evidence="9" id="KW-0539">Nucleus</keyword>
<feature type="repeat" description="WD" evidence="10">
    <location>
        <begin position="8"/>
        <end position="40"/>
    </location>
</feature>
<evidence type="ECO:0000256" key="10">
    <source>
        <dbReference type="PROSITE-ProRule" id="PRU00221"/>
    </source>
</evidence>
<dbReference type="GO" id="GO:0005198">
    <property type="term" value="F:structural molecule activity"/>
    <property type="evidence" value="ECO:0007669"/>
    <property type="project" value="InterPro"/>
</dbReference>